<dbReference type="Pfam" id="PF13483">
    <property type="entry name" value="Lactamase_B_3"/>
    <property type="match status" value="1"/>
</dbReference>
<accession>A0A1F7VFM3</accession>
<protein>
    <recommendedName>
        <fullName evidence="3">Lactamase</fullName>
    </recommendedName>
</protein>
<dbReference type="SUPFAM" id="SSF56281">
    <property type="entry name" value="Metallo-hydrolase/oxidoreductase"/>
    <property type="match status" value="1"/>
</dbReference>
<name>A0A1F7VFM3_9BACT</name>
<evidence type="ECO:0008006" key="3">
    <source>
        <dbReference type="Google" id="ProtNLM"/>
    </source>
</evidence>
<dbReference type="EMBL" id="MGER01000010">
    <property type="protein sequence ID" value="OGL88814.1"/>
    <property type="molecule type" value="Genomic_DNA"/>
</dbReference>
<gene>
    <name evidence="1" type="ORF">A3I42_04040</name>
</gene>
<sequence>MQISWLGISAVRITTRPANEDVVVLCDPYDPHEVQAKRGKMVADIVTVSVPEHPLHSATQEIRGRLEKPPFIIDTPGECEVNGVIIYGVPAVNTVSAPHKKVTLYMIETEGLSLLHLGFLGQKTLTDAQLERFEHVDVLFVPVGDPASLEIHDAVAIVNQIEPRIVIPVAYHTAHIGVKLLGAEKFIKELGLEADEPATKIKLAKKDLPAEETKLMLLEPE</sequence>
<dbReference type="InterPro" id="IPR036866">
    <property type="entry name" value="RibonucZ/Hydroxyglut_hydro"/>
</dbReference>
<organism evidence="1 2">
    <name type="scientific">Candidatus Uhrbacteria bacterium RIFCSPLOWO2_02_FULL_49_11</name>
    <dbReference type="NCBI Taxonomy" id="1802409"/>
    <lineage>
        <taxon>Bacteria</taxon>
        <taxon>Candidatus Uhriibacteriota</taxon>
    </lineage>
</organism>
<evidence type="ECO:0000313" key="1">
    <source>
        <dbReference type="EMBL" id="OGL88814.1"/>
    </source>
</evidence>
<dbReference type="PANTHER" id="PTHR39189:SF1">
    <property type="entry name" value="UPF0173 METAL-DEPENDENT HYDROLASE YTKL"/>
    <property type="match status" value="1"/>
</dbReference>
<dbReference type="AlphaFoldDB" id="A0A1F7VFM3"/>
<evidence type="ECO:0000313" key="2">
    <source>
        <dbReference type="Proteomes" id="UP000178264"/>
    </source>
</evidence>
<comment type="caution">
    <text evidence="1">The sequence shown here is derived from an EMBL/GenBank/DDBJ whole genome shotgun (WGS) entry which is preliminary data.</text>
</comment>
<proteinExistence type="predicted"/>
<dbReference type="Gene3D" id="3.60.15.10">
    <property type="entry name" value="Ribonuclease Z/Hydroxyacylglutathione hydrolase-like"/>
    <property type="match status" value="1"/>
</dbReference>
<dbReference type="PANTHER" id="PTHR39189">
    <property type="entry name" value="UPF0173 METAL-DEPENDENT HYDROLASE YTKL"/>
    <property type="match status" value="1"/>
</dbReference>
<reference evidence="1 2" key="1">
    <citation type="journal article" date="2016" name="Nat. Commun.">
        <title>Thousands of microbial genomes shed light on interconnected biogeochemical processes in an aquifer system.</title>
        <authorList>
            <person name="Anantharaman K."/>
            <person name="Brown C.T."/>
            <person name="Hug L.A."/>
            <person name="Sharon I."/>
            <person name="Castelle C.J."/>
            <person name="Probst A.J."/>
            <person name="Thomas B.C."/>
            <person name="Singh A."/>
            <person name="Wilkins M.J."/>
            <person name="Karaoz U."/>
            <person name="Brodie E.L."/>
            <person name="Williams K.H."/>
            <person name="Hubbard S.S."/>
            <person name="Banfield J.F."/>
        </authorList>
    </citation>
    <scope>NUCLEOTIDE SEQUENCE [LARGE SCALE GENOMIC DNA]</scope>
</reference>
<dbReference type="Proteomes" id="UP000178264">
    <property type="component" value="Unassembled WGS sequence"/>
</dbReference>